<sequence>MTVLPTPESAESAASLSDTGGPFSGERLAAALTGVCAAAGLDPEGATLIKCTANAVFRLASAPVVVRIGASTALNHRVEKVVHVATWLAEHDVPAVRLLPGVPQPVTYDGYVATVWEAVPHGGKRPRGRDLGKLLRRIHDLPEPASWLPHWRPLDDVAARIGEATDRDAGIDPADMAFLKDRYDDVADQLARLEFPSAPSLVHGDAHLGNLIPGPAGPVLCDFDSSSLGPPEWDLTPLAVGVVRFGEPAGRYQELVRTYGMDVTRWPGFPVLRAVRELKLITSVLPIIGTRPAVRAELFRRLADVRSGNTSARWARYT</sequence>
<keyword evidence="2" id="KW-0418">Kinase</keyword>
<dbReference type="InterPro" id="IPR011009">
    <property type="entry name" value="Kinase-like_dom_sf"/>
</dbReference>
<evidence type="ECO:0000259" key="1">
    <source>
        <dbReference type="Pfam" id="PF01636"/>
    </source>
</evidence>
<dbReference type="SUPFAM" id="SSF56112">
    <property type="entry name" value="Protein kinase-like (PK-like)"/>
    <property type="match status" value="1"/>
</dbReference>
<keyword evidence="2" id="KW-0808">Transferase</keyword>
<accession>A0A7W7VE07</accession>
<reference evidence="2 3" key="1">
    <citation type="submission" date="2020-08" db="EMBL/GenBank/DDBJ databases">
        <title>Genomic Encyclopedia of Type Strains, Phase III (KMG-III): the genomes of soil and plant-associated and newly described type strains.</title>
        <authorList>
            <person name="Whitman W."/>
        </authorList>
    </citation>
    <scope>NUCLEOTIDE SEQUENCE [LARGE SCALE GENOMIC DNA]</scope>
    <source>
        <strain evidence="2 3">CECT 8960</strain>
    </source>
</reference>
<feature type="domain" description="Aminoglycoside phosphotransferase" evidence="1">
    <location>
        <begin position="57"/>
        <end position="267"/>
    </location>
</feature>
<dbReference type="Gene3D" id="3.90.1200.10">
    <property type="match status" value="1"/>
</dbReference>
<proteinExistence type="predicted"/>
<evidence type="ECO:0000313" key="3">
    <source>
        <dbReference type="Proteomes" id="UP000520767"/>
    </source>
</evidence>
<dbReference type="AlphaFoldDB" id="A0A7W7VE07"/>
<dbReference type="EMBL" id="JACHJQ010000003">
    <property type="protein sequence ID" value="MBB4906748.1"/>
    <property type="molecule type" value="Genomic_DNA"/>
</dbReference>
<dbReference type="Pfam" id="PF01636">
    <property type="entry name" value="APH"/>
    <property type="match status" value="1"/>
</dbReference>
<organism evidence="2 3">
    <name type="scientific">Actinophytocola algeriensis</name>
    <dbReference type="NCBI Taxonomy" id="1768010"/>
    <lineage>
        <taxon>Bacteria</taxon>
        <taxon>Bacillati</taxon>
        <taxon>Actinomycetota</taxon>
        <taxon>Actinomycetes</taxon>
        <taxon>Pseudonocardiales</taxon>
        <taxon>Pseudonocardiaceae</taxon>
    </lineage>
</organism>
<name>A0A7W7VE07_9PSEU</name>
<gene>
    <name evidence="2" type="ORF">FHR82_002968</name>
</gene>
<dbReference type="GO" id="GO:0016301">
    <property type="term" value="F:kinase activity"/>
    <property type="evidence" value="ECO:0007669"/>
    <property type="project" value="UniProtKB-KW"/>
</dbReference>
<protein>
    <submittedName>
        <fullName evidence="2">Aminoglycoside phosphotransferase (APT) family kinase protein</fullName>
    </submittedName>
</protein>
<dbReference type="Proteomes" id="UP000520767">
    <property type="component" value="Unassembled WGS sequence"/>
</dbReference>
<dbReference type="InterPro" id="IPR002575">
    <property type="entry name" value="Aminoglycoside_PTrfase"/>
</dbReference>
<dbReference type="RefSeq" id="WP_376706410.1">
    <property type="nucleotide sequence ID" value="NZ_JACHJQ010000003.1"/>
</dbReference>
<evidence type="ECO:0000313" key="2">
    <source>
        <dbReference type="EMBL" id="MBB4906748.1"/>
    </source>
</evidence>
<comment type="caution">
    <text evidence="2">The sequence shown here is derived from an EMBL/GenBank/DDBJ whole genome shotgun (WGS) entry which is preliminary data.</text>
</comment>
<keyword evidence="3" id="KW-1185">Reference proteome</keyword>